<proteinExistence type="predicted"/>
<evidence type="ECO:0000313" key="2">
    <source>
        <dbReference type="EMBL" id="ASG65772.1"/>
    </source>
</evidence>
<dbReference type="RefSeq" id="WP_088768173.1">
    <property type="nucleotide sequence ID" value="NZ_CP022133.1"/>
</dbReference>
<protein>
    <submittedName>
        <fullName evidence="2">Uncharacterized protein</fullName>
    </submittedName>
</protein>
<dbReference type="EMBL" id="CP022133">
    <property type="protein sequence ID" value="ASG65772.1"/>
    <property type="molecule type" value="Genomic_DNA"/>
</dbReference>
<name>A0ABM6LTF4_9GAMM</name>
<organism evidence="2 3">
    <name type="scientific">Idiomarina piscisalsi</name>
    <dbReference type="NCBI Taxonomy" id="1096243"/>
    <lineage>
        <taxon>Bacteria</taxon>
        <taxon>Pseudomonadati</taxon>
        <taxon>Pseudomonadota</taxon>
        <taxon>Gammaproteobacteria</taxon>
        <taxon>Alteromonadales</taxon>
        <taxon>Idiomarinaceae</taxon>
        <taxon>Idiomarina</taxon>
    </lineage>
</organism>
<dbReference type="Proteomes" id="UP000197717">
    <property type="component" value="Chromosome"/>
</dbReference>
<sequence length="194" mass="21683">MDTQQLLEAAQTIDILRSMFSDEKNEWLPVIAAIGGAFVGGVSTFFPSFLLEKRKSKLEKRSVEIAIVSEISALLEVIERREYVHDLKEEIDYLKKNPDKKVQFAVKVPAHYSQVYQQHISKIGLLHPELSARIIRFHQLIDSVVQDISTDGVVADAGGDLKALGELLTIFESAVTVGREIVGEKVQQPRRAEG</sequence>
<keyword evidence="1" id="KW-0812">Transmembrane</keyword>
<keyword evidence="3" id="KW-1185">Reference proteome</keyword>
<reference evidence="2 3" key="1">
    <citation type="submission" date="2017-06" db="EMBL/GenBank/DDBJ databases">
        <title>Complete genome sequence of Idiomarina piscisalsi strain 10PY1A isolated from soil of Soudi Arabia.</title>
        <authorList>
            <person name="Kim M.-C."/>
            <person name="Jung B.K."/>
            <person name="Budiyanto F."/>
            <person name="Nzila A."/>
            <person name="Shin J.-H."/>
        </authorList>
    </citation>
    <scope>NUCLEOTIDE SEQUENCE [LARGE SCALE GENOMIC DNA]</scope>
    <source>
        <strain evidence="2 3">10PY1A</strain>
    </source>
</reference>
<accession>A0ABM6LTF4</accession>
<feature type="transmembrane region" description="Helical" evidence="1">
    <location>
        <begin position="27"/>
        <end position="51"/>
    </location>
</feature>
<evidence type="ECO:0000256" key="1">
    <source>
        <dbReference type="SAM" id="Phobius"/>
    </source>
</evidence>
<gene>
    <name evidence="2" type="ORF">CEW91_06285</name>
</gene>
<keyword evidence="1" id="KW-1133">Transmembrane helix</keyword>
<evidence type="ECO:0000313" key="3">
    <source>
        <dbReference type="Proteomes" id="UP000197717"/>
    </source>
</evidence>
<keyword evidence="1" id="KW-0472">Membrane</keyword>